<dbReference type="eggNOG" id="arCOG10632">
    <property type="taxonomic scope" value="Archaea"/>
</dbReference>
<dbReference type="RefSeq" id="WP_015911542.1">
    <property type="nucleotide sequence ID" value="NC_012028.1"/>
</dbReference>
<proteinExistence type="predicted"/>
<evidence type="ECO:0000313" key="1">
    <source>
        <dbReference type="EMBL" id="ACM58611.1"/>
    </source>
</evidence>
<name>B9LV98_HALLT</name>
<dbReference type="Proteomes" id="UP000000740">
    <property type="component" value="Chromosome 2"/>
</dbReference>
<sequence>MSPLPFPIPGSLPFDLCAPTPEGTRFCVQTGSIEGNIGEPRDCQNGSTPPLVSVDVTYQEESIEVLDDGEVLIERSIWIGVEEDLVVSQSPLEFSSN</sequence>
<gene>
    <name evidence="1" type="ordered locus">Hlac_3069</name>
</gene>
<keyword evidence="2" id="KW-1185">Reference proteome</keyword>
<accession>B9LV98</accession>
<evidence type="ECO:0000313" key="2">
    <source>
        <dbReference type="Proteomes" id="UP000000740"/>
    </source>
</evidence>
<dbReference type="HOGENOM" id="CLU_2340059_0_0_2"/>
<reference evidence="1 2" key="1">
    <citation type="journal article" date="2016" name="Stand. Genomic Sci.">
        <title>Complete genome sequence of the Antarctic Halorubrum lacusprofundi type strain ACAM 34.</title>
        <authorList>
            <person name="Anderson I.J."/>
            <person name="DasSarma P."/>
            <person name="Lucas S."/>
            <person name="Copeland A."/>
            <person name="Lapidus A."/>
            <person name="Del Rio T.G."/>
            <person name="Tice H."/>
            <person name="Dalin E."/>
            <person name="Bruce D.C."/>
            <person name="Goodwin L."/>
            <person name="Pitluck S."/>
            <person name="Sims D."/>
            <person name="Brettin T.S."/>
            <person name="Detter J.C."/>
            <person name="Han C.S."/>
            <person name="Larimer F."/>
            <person name="Hauser L."/>
            <person name="Land M."/>
            <person name="Ivanova N."/>
            <person name="Richardson P."/>
            <person name="Cavicchioli R."/>
            <person name="DasSarma S."/>
            <person name="Woese C.R."/>
            <person name="Kyrpides N.C."/>
        </authorList>
    </citation>
    <scope>NUCLEOTIDE SEQUENCE [LARGE SCALE GENOMIC DNA]</scope>
    <source>
        <strain evidence="2">ATCC 49239 / DSM 5036 / JCM 8891 / ACAM 34</strain>
    </source>
</reference>
<dbReference type="GeneID" id="31400884"/>
<dbReference type="AlphaFoldDB" id="B9LV98"/>
<protein>
    <submittedName>
        <fullName evidence="1">Uncharacterized protein</fullName>
    </submittedName>
</protein>
<dbReference type="EMBL" id="CP001366">
    <property type="protein sequence ID" value="ACM58611.1"/>
    <property type="molecule type" value="Genomic_DNA"/>
</dbReference>
<organism evidence="1 2">
    <name type="scientific">Halorubrum lacusprofundi (strain ATCC 49239 / DSM 5036 / JCM 8891 / ACAM 34)</name>
    <dbReference type="NCBI Taxonomy" id="416348"/>
    <lineage>
        <taxon>Archaea</taxon>
        <taxon>Methanobacteriati</taxon>
        <taxon>Methanobacteriota</taxon>
        <taxon>Stenosarchaea group</taxon>
        <taxon>Halobacteria</taxon>
        <taxon>Halobacteriales</taxon>
        <taxon>Haloferacaceae</taxon>
        <taxon>Halorubrum</taxon>
    </lineage>
</organism>
<dbReference type="KEGG" id="hla:Hlac_3069"/>